<accession>X1V0X1</accession>
<name>X1V0X1_9ZZZZ</name>
<protein>
    <submittedName>
        <fullName evidence="1">Uncharacterized protein</fullName>
    </submittedName>
</protein>
<evidence type="ECO:0000313" key="1">
    <source>
        <dbReference type="EMBL" id="GAJ09452.1"/>
    </source>
</evidence>
<gene>
    <name evidence="1" type="ORF">S12H4_50872</name>
</gene>
<dbReference type="EMBL" id="BARW01032088">
    <property type="protein sequence ID" value="GAJ09452.1"/>
    <property type="molecule type" value="Genomic_DNA"/>
</dbReference>
<sequence>MIRILFSVFVLILLITSPANSQDDFIWVAGMKLKKGLNKKDVMLKLKVNYRLIKSGDEDEDSWLIVEKGSKYKWTGSVTFREDKLEGRIQA</sequence>
<organism evidence="1">
    <name type="scientific">marine sediment metagenome</name>
    <dbReference type="NCBI Taxonomy" id="412755"/>
    <lineage>
        <taxon>unclassified sequences</taxon>
        <taxon>metagenomes</taxon>
        <taxon>ecological metagenomes</taxon>
    </lineage>
</organism>
<proteinExistence type="predicted"/>
<dbReference type="AlphaFoldDB" id="X1V0X1"/>
<comment type="caution">
    <text evidence="1">The sequence shown here is derived from an EMBL/GenBank/DDBJ whole genome shotgun (WGS) entry which is preliminary data.</text>
</comment>
<reference evidence="1" key="1">
    <citation type="journal article" date="2014" name="Front. Microbiol.">
        <title>High frequency of phylogenetically diverse reductive dehalogenase-homologous genes in deep subseafloor sedimentary metagenomes.</title>
        <authorList>
            <person name="Kawai M."/>
            <person name="Futagami T."/>
            <person name="Toyoda A."/>
            <person name="Takaki Y."/>
            <person name="Nishi S."/>
            <person name="Hori S."/>
            <person name="Arai W."/>
            <person name="Tsubouchi T."/>
            <person name="Morono Y."/>
            <person name="Uchiyama I."/>
            <person name="Ito T."/>
            <person name="Fujiyama A."/>
            <person name="Inagaki F."/>
            <person name="Takami H."/>
        </authorList>
    </citation>
    <scope>NUCLEOTIDE SEQUENCE</scope>
    <source>
        <strain evidence="1">Expedition CK06-06</strain>
    </source>
</reference>